<evidence type="ECO:0000313" key="1">
    <source>
        <dbReference type="EMBL" id="NYS48110.1"/>
    </source>
</evidence>
<organism evidence="1 2">
    <name type="scientific">Gemelliphila palaticanis</name>
    <dbReference type="NCBI Taxonomy" id="81950"/>
    <lineage>
        <taxon>Bacteria</taxon>
        <taxon>Bacillati</taxon>
        <taxon>Bacillota</taxon>
        <taxon>Bacilli</taxon>
        <taxon>Bacillales</taxon>
        <taxon>Gemellaceae</taxon>
        <taxon>Gemelliphila</taxon>
    </lineage>
</organism>
<name>A0ABX2T0F9_9BACL</name>
<protein>
    <submittedName>
        <fullName evidence="1">Uncharacterized protein</fullName>
    </submittedName>
</protein>
<dbReference type="Proteomes" id="UP000531840">
    <property type="component" value="Unassembled WGS sequence"/>
</dbReference>
<gene>
    <name evidence="1" type="ORF">HZY85_07990</name>
</gene>
<accession>A0ABX2T0F9</accession>
<evidence type="ECO:0000313" key="2">
    <source>
        <dbReference type="Proteomes" id="UP000531840"/>
    </source>
</evidence>
<reference evidence="1 2" key="1">
    <citation type="submission" date="2020-07" db="EMBL/GenBank/DDBJ databases">
        <title>MOT database genomes.</title>
        <authorList>
            <person name="Joseph S."/>
            <person name="Aduse-Opoku J."/>
            <person name="Hashim A."/>
            <person name="Wade W."/>
            <person name="Curtis M."/>
        </authorList>
    </citation>
    <scope>NUCLEOTIDE SEQUENCE [LARGE SCALE GENOMIC DNA]</scope>
    <source>
        <strain evidence="1 2">CIP 106318</strain>
    </source>
</reference>
<dbReference type="EMBL" id="JACBYF010000029">
    <property type="protein sequence ID" value="NYS48110.1"/>
    <property type="molecule type" value="Genomic_DNA"/>
</dbReference>
<sequence length="171" mass="20438">MKEIKTVRPLKENSAIKNTEHLFTIYSDNKIQKDPYLQETFFNITRQITKELKIKNNKLFLNGKEVFKYSLYVKDRLGNLKLDNVVKVMEPDRIIYEVRFNEVHIKHRILFFPYFLLDDGILVYCYAFAKTKDKYVHTGTDLTKTLLENTREIKNIFDNTNNIKFFLGIEI</sequence>
<dbReference type="RefSeq" id="WP_179941892.1">
    <property type="nucleotide sequence ID" value="NZ_JACBYF010000029.1"/>
</dbReference>
<proteinExistence type="predicted"/>
<comment type="caution">
    <text evidence="1">The sequence shown here is derived from an EMBL/GenBank/DDBJ whole genome shotgun (WGS) entry which is preliminary data.</text>
</comment>
<keyword evidence="2" id="KW-1185">Reference proteome</keyword>